<dbReference type="AlphaFoldDB" id="A0A0F9L2F5"/>
<reference evidence="1" key="1">
    <citation type="journal article" date="2015" name="Nature">
        <title>Complex archaea that bridge the gap between prokaryotes and eukaryotes.</title>
        <authorList>
            <person name="Spang A."/>
            <person name="Saw J.H."/>
            <person name="Jorgensen S.L."/>
            <person name="Zaremba-Niedzwiedzka K."/>
            <person name="Martijn J."/>
            <person name="Lind A.E."/>
            <person name="van Eijk R."/>
            <person name="Schleper C."/>
            <person name="Guy L."/>
            <person name="Ettema T.J."/>
        </authorList>
    </citation>
    <scope>NUCLEOTIDE SEQUENCE</scope>
</reference>
<organism evidence="1">
    <name type="scientific">marine sediment metagenome</name>
    <dbReference type="NCBI Taxonomy" id="412755"/>
    <lineage>
        <taxon>unclassified sequences</taxon>
        <taxon>metagenomes</taxon>
        <taxon>ecological metagenomes</taxon>
    </lineage>
</organism>
<accession>A0A0F9L2F5</accession>
<sequence length="147" mass="17532">EILNVEGQVWEKFREIKGEIIKDRHMNYLDAKTLVELIKDHYESFRIINGMLIGFFDIIGEKFDSNLERSYFGDKFNTDAGLYSHRKIQRGSRLISDNRPTLKEYIEKYGCQGFNDFFTWLMEHIKPIRLTGAHHQPFIEQRKITEN</sequence>
<proteinExistence type="predicted"/>
<comment type="caution">
    <text evidence="1">The sequence shown here is derived from an EMBL/GenBank/DDBJ whole genome shotgun (WGS) entry which is preliminary data.</text>
</comment>
<evidence type="ECO:0000313" key="1">
    <source>
        <dbReference type="EMBL" id="KKM88008.1"/>
    </source>
</evidence>
<name>A0A0F9L2F5_9ZZZZ</name>
<dbReference type="EMBL" id="LAZR01007019">
    <property type="protein sequence ID" value="KKM88008.1"/>
    <property type="molecule type" value="Genomic_DNA"/>
</dbReference>
<protein>
    <submittedName>
        <fullName evidence="1">Uncharacterized protein</fullName>
    </submittedName>
</protein>
<feature type="non-terminal residue" evidence="1">
    <location>
        <position position="1"/>
    </location>
</feature>
<gene>
    <name evidence="1" type="ORF">LCGC14_1263240</name>
</gene>